<feature type="region of interest" description="Disordered" evidence="4">
    <location>
        <begin position="26"/>
        <end position="57"/>
    </location>
</feature>
<evidence type="ECO:0000259" key="5">
    <source>
        <dbReference type="Pfam" id="PF00177"/>
    </source>
</evidence>
<dbReference type="Gene3D" id="1.10.455.10">
    <property type="entry name" value="Ribosomal protein S7 domain"/>
    <property type="match status" value="1"/>
</dbReference>
<organism evidence="6 7">
    <name type="scientific">Tetrabaena socialis</name>
    <dbReference type="NCBI Taxonomy" id="47790"/>
    <lineage>
        <taxon>Eukaryota</taxon>
        <taxon>Viridiplantae</taxon>
        <taxon>Chlorophyta</taxon>
        <taxon>core chlorophytes</taxon>
        <taxon>Chlorophyceae</taxon>
        <taxon>CS clade</taxon>
        <taxon>Chlamydomonadales</taxon>
        <taxon>Tetrabaenaceae</taxon>
        <taxon>Tetrabaena</taxon>
    </lineage>
</organism>
<evidence type="ECO:0000256" key="3">
    <source>
        <dbReference type="ARBA" id="ARBA00023274"/>
    </source>
</evidence>
<keyword evidence="2 6" id="KW-0689">Ribosomal protein</keyword>
<dbReference type="GO" id="GO:0006412">
    <property type="term" value="P:translation"/>
    <property type="evidence" value="ECO:0007669"/>
    <property type="project" value="InterPro"/>
</dbReference>
<dbReference type="SUPFAM" id="SSF47973">
    <property type="entry name" value="Ribosomal protein S7"/>
    <property type="match status" value="1"/>
</dbReference>
<accession>A0A2J8A650</accession>
<dbReference type="InterPro" id="IPR036823">
    <property type="entry name" value="Ribosomal_uS7_dom_sf"/>
</dbReference>
<dbReference type="GO" id="GO:1990904">
    <property type="term" value="C:ribonucleoprotein complex"/>
    <property type="evidence" value="ECO:0007669"/>
    <property type="project" value="UniProtKB-KW"/>
</dbReference>
<evidence type="ECO:0000256" key="2">
    <source>
        <dbReference type="ARBA" id="ARBA00022980"/>
    </source>
</evidence>
<dbReference type="EMBL" id="PGGS01000150">
    <property type="protein sequence ID" value="PNH08004.1"/>
    <property type="molecule type" value="Genomic_DNA"/>
</dbReference>
<protein>
    <submittedName>
        <fullName evidence="6">Ribosomal protein S7, mitochondrial</fullName>
    </submittedName>
</protein>
<dbReference type="Proteomes" id="UP000236333">
    <property type="component" value="Unassembled WGS sequence"/>
</dbReference>
<name>A0A2J8A650_9CHLO</name>
<comment type="similarity">
    <text evidence="1">Belongs to the universal ribosomal protein uS7 family.</text>
</comment>
<feature type="domain" description="Small ribosomal subunit protein uS7" evidence="5">
    <location>
        <begin position="80"/>
        <end position="182"/>
    </location>
</feature>
<dbReference type="OrthoDB" id="35139at2759"/>
<dbReference type="PANTHER" id="PTHR11205">
    <property type="entry name" value="RIBOSOMAL PROTEIN S7"/>
    <property type="match status" value="1"/>
</dbReference>
<evidence type="ECO:0000313" key="7">
    <source>
        <dbReference type="Proteomes" id="UP000236333"/>
    </source>
</evidence>
<dbReference type="GO" id="GO:0005840">
    <property type="term" value="C:ribosome"/>
    <property type="evidence" value="ECO:0007669"/>
    <property type="project" value="UniProtKB-KW"/>
</dbReference>
<sequence>MGVTPLDAACQVQQLAEKLRKASPTGLLRDLFAPSEEDQPRRGRSQTPGGPPPASSAAAAAAAASSSAAAAAAAAAEAAALSDADVVRMVVRAVENCKPLMKVQQSKSGTKVVYMPKPLSPDQSRNFSIKWILQAAAKRQEGARGGATMAECLALELLLAYQRKGAARTRRDEIHKLALDNRANLRTKWW</sequence>
<keyword evidence="7" id="KW-1185">Reference proteome</keyword>
<evidence type="ECO:0000313" key="6">
    <source>
        <dbReference type="EMBL" id="PNH08004.1"/>
    </source>
</evidence>
<comment type="caution">
    <text evidence="6">The sequence shown here is derived from an EMBL/GenBank/DDBJ whole genome shotgun (WGS) entry which is preliminary data.</text>
</comment>
<keyword evidence="3" id="KW-0687">Ribonucleoprotein</keyword>
<dbReference type="InterPro" id="IPR000235">
    <property type="entry name" value="Ribosomal_uS7"/>
</dbReference>
<proteinExistence type="inferred from homology"/>
<dbReference type="Pfam" id="PF00177">
    <property type="entry name" value="Ribosomal_S7"/>
    <property type="match status" value="1"/>
</dbReference>
<evidence type="ECO:0000256" key="1">
    <source>
        <dbReference type="ARBA" id="ARBA00007151"/>
    </source>
</evidence>
<evidence type="ECO:0000256" key="4">
    <source>
        <dbReference type="SAM" id="MobiDB-lite"/>
    </source>
</evidence>
<gene>
    <name evidence="6" type="ORF">TSOC_005487</name>
</gene>
<dbReference type="InterPro" id="IPR023798">
    <property type="entry name" value="Ribosomal_uS7_dom"/>
</dbReference>
<reference evidence="6 7" key="1">
    <citation type="journal article" date="2017" name="Mol. Biol. Evol.">
        <title>The 4-celled Tetrabaena socialis nuclear genome reveals the essential components for genetic control of cell number at the origin of multicellularity in the volvocine lineage.</title>
        <authorList>
            <person name="Featherston J."/>
            <person name="Arakaki Y."/>
            <person name="Hanschen E.R."/>
            <person name="Ferris P.J."/>
            <person name="Michod R.E."/>
            <person name="Olson B.J.S.C."/>
            <person name="Nozaki H."/>
            <person name="Durand P.M."/>
        </authorList>
    </citation>
    <scope>NUCLEOTIDE SEQUENCE [LARGE SCALE GENOMIC DNA]</scope>
    <source>
        <strain evidence="6 7">NIES-571</strain>
    </source>
</reference>
<dbReference type="AlphaFoldDB" id="A0A2J8A650"/>